<evidence type="ECO:0000313" key="7">
    <source>
        <dbReference type="EMBL" id="MDQ0503676.1"/>
    </source>
</evidence>
<dbReference type="EMBL" id="JAUSVY010000001">
    <property type="protein sequence ID" value="MDQ0503676.1"/>
    <property type="molecule type" value="Genomic_DNA"/>
</dbReference>
<reference evidence="7 8" key="1">
    <citation type="submission" date="2023-07" db="EMBL/GenBank/DDBJ databases">
        <title>Genomic Encyclopedia of Type Strains, Phase IV (KMG-IV): sequencing the most valuable type-strain genomes for metagenomic binning, comparative biology and taxonomic classification.</title>
        <authorList>
            <person name="Goeker M."/>
        </authorList>
    </citation>
    <scope>NUCLEOTIDE SEQUENCE [LARGE SCALE GENOMIC DNA]</scope>
    <source>
        <strain evidence="7 8">DSM 3770</strain>
    </source>
</reference>
<evidence type="ECO:0000259" key="6">
    <source>
        <dbReference type="PROSITE" id="PS50995"/>
    </source>
</evidence>
<dbReference type="InterPro" id="IPR055166">
    <property type="entry name" value="Transc_reg_Sar_Rot_HTH"/>
</dbReference>
<proteinExistence type="predicted"/>
<keyword evidence="5" id="KW-0804">Transcription</keyword>
<evidence type="ECO:0000256" key="2">
    <source>
        <dbReference type="ARBA" id="ARBA00022490"/>
    </source>
</evidence>
<keyword evidence="3" id="KW-0805">Transcription regulation</keyword>
<dbReference type="GO" id="GO:0003677">
    <property type="term" value="F:DNA binding"/>
    <property type="evidence" value="ECO:0007669"/>
    <property type="project" value="UniProtKB-KW"/>
</dbReference>
<keyword evidence="2" id="KW-0963">Cytoplasm</keyword>
<accession>A0ABU0L950</accession>
<dbReference type="Pfam" id="PF22381">
    <property type="entry name" value="Staph_reg_Sar_Rot"/>
    <property type="match status" value="1"/>
</dbReference>
<dbReference type="Proteomes" id="UP001241747">
    <property type="component" value="Unassembled WGS sequence"/>
</dbReference>
<dbReference type="PANTHER" id="PTHR33164:SF5">
    <property type="entry name" value="ORGANIC HYDROPEROXIDE RESISTANCE TRANSCRIPTIONAL REGULATOR"/>
    <property type="match status" value="1"/>
</dbReference>
<keyword evidence="4 7" id="KW-0238">DNA-binding</keyword>
<dbReference type="PANTHER" id="PTHR33164">
    <property type="entry name" value="TRANSCRIPTIONAL REGULATOR, MARR FAMILY"/>
    <property type="match status" value="1"/>
</dbReference>
<comment type="subcellular location">
    <subcellularLocation>
        <location evidence="1">Cytoplasm</location>
    </subcellularLocation>
</comment>
<evidence type="ECO:0000256" key="1">
    <source>
        <dbReference type="ARBA" id="ARBA00004496"/>
    </source>
</evidence>
<dbReference type="Gene3D" id="1.10.10.10">
    <property type="entry name" value="Winged helix-like DNA-binding domain superfamily/Winged helix DNA-binding domain"/>
    <property type="match status" value="1"/>
</dbReference>
<dbReference type="SMART" id="SM00347">
    <property type="entry name" value="HTH_MARR"/>
    <property type="match status" value="1"/>
</dbReference>
<protein>
    <submittedName>
        <fullName evidence="7">DNA-binding MarR family transcriptional regulator</fullName>
    </submittedName>
</protein>
<keyword evidence="8" id="KW-1185">Reference proteome</keyword>
<dbReference type="InterPro" id="IPR036390">
    <property type="entry name" value="WH_DNA-bd_sf"/>
</dbReference>
<dbReference type="InterPro" id="IPR000835">
    <property type="entry name" value="HTH_MarR-typ"/>
</dbReference>
<evidence type="ECO:0000313" key="8">
    <source>
        <dbReference type="Proteomes" id="UP001241747"/>
    </source>
</evidence>
<dbReference type="RefSeq" id="WP_237346691.1">
    <property type="nucleotide sequence ID" value="NZ_JABWGX010000022.1"/>
</dbReference>
<gene>
    <name evidence="7" type="ORF">QOZ94_000446</name>
</gene>
<organism evidence="7 8">
    <name type="scientific">Xanthobacter agilis</name>
    <dbReference type="NCBI Taxonomy" id="47492"/>
    <lineage>
        <taxon>Bacteria</taxon>
        <taxon>Pseudomonadati</taxon>
        <taxon>Pseudomonadota</taxon>
        <taxon>Alphaproteobacteria</taxon>
        <taxon>Hyphomicrobiales</taxon>
        <taxon>Xanthobacteraceae</taxon>
        <taxon>Xanthobacter</taxon>
    </lineage>
</organism>
<feature type="domain" description="HTH marR-type" evidence="6">
    <location>
        <begin position="21"/>
        <end position="158"/>
    </location>
</feature>
<evidence type="ECO:0000256" key="4">
    <source>
        <dbReference type="ARBA" id="ARBA00023125"/>
    </source>
</evidence>
<dbReference type="InterPro" id="IPR039422">
    <property type="entry name" value="MarR/SlyA-like"/>
</dbReference>
<dbReference type="PRINTS" id="PR00598">
    <property type="entry name" value="HTHMARR"/>
</dbReference>
<sequence length="165" mass="18124">MPTESPDPTLADAPARMPRLDHFLCFAIYAAGHAFNRVYKPLLEAIGLTYPQYLVMVALWEQDDLTVGTLGARLSLESSTLTPLLKRLEAMGHLARCRDSKDERVVRVRLTAQGQALRQKASHIPGCILAASGLRLEDLVRLQQEITALRTHMEQAASGHAPAGD</sequence>
<dbReference type="SUPFAM" id="SSF46785">
    <property type="entry name" value="Winged helix' DNA-binding domain"/>
    <property type="match status" value="1"/>
</dbReference>
<dbReference type="PROSITE" id="PS50995">
    <property type="entry name" value="HTH_MARR_2"/>
    <property type="match status" value="1"/>
</dbReference>
<comment type="caution">
    <text evidence="7">The sequence shown here is derived from an EMBL/GenBank/DDBJ whole genome shotgun (WGS) entry which is preliminary data.</text>
</comment>
<evidence type="ECO:0000256" key="5">
    <source>
        <dbReference type="ARBA" id="ARBA00023163"/>
    </source>
</evidence>
<dbReference type="InterPro" id="IPR036388">
    <property type="entry name" value="WH-like_DNA-bd_sf"/>
</dbReference>
<evidence type="ECO:0000256" key="3">
    <source>
        <dbReference type="ARBA" id="ARBA00023015"/>
    </source>
</evidence>
<name>A0ABU0L950_XANAG</name>